<keyword evidence="2 3" id="KW-0694">RNA-binding</keyword>
<evidence type="ECO:0000256" key="1">
    <source>
        <dbReference type="ARBA" id="ARBA00022737"/>
    </source>
</evidence>
<dbReference type="GO" id="GO:0003723">
    <property type="term" value="F:RNA binding"/>
    <property type="evidence" value="ECO:0007669"/>
    <property type="project" value="UniProtKB-UniRule"/>
</dbReference>
<dbReference type="PROSITE" id="PS50102">
    <property type="entry name" value="RRM"/>
    <property type="match status" value="3"/>
</dbReference>
<proteinExistence type="predicted"/>
<dbReference type="InterPro" id="IPR035979">
    <property type="entry name" value="RBD_domain_sf"/>
</dbReference>
<dbReference type="PANTHER" id="PTHR24012">
    <property type="entry name" value="RNA BINDING PROTEIN"/>
    <property type="match status" value="1"/>
</dbReference>
<dbReference type="InterPro" id="IPR012677">
    <property type="entry name" value="Nucleotide-bd_a/b_plait_sf"/>
</dbReference>
<evidence type="ECO:0000313" key="7">
    <source>
        <dbReference type="Proteomes" id="UP000324800"/>
    </source>
</evidence>
<dbReference type="Gene3D" id="3.30.70.330">
    <property type="match status" value="3"/>
</dbReference>
<comment type="caution">
    <text evidence="6">The sequence shown here is derived from an EMBL/GenBank/DDBJ whole genome shotgun (WGS) entry which is preliminary data.</text>
</comment>
<reference evidence="6 7" key="1">
    <citation type="submission" date="2019-03" db="EMBL/GenBank/DDBJ databases">
        <title>Single cell metagenomics reveals metabolic interactions within the superorganism composed of flagellate Streblomastix strix and complex community of Bacteroidetes bacteria on its surface.</title>
        <authorList>
            <person name="Treitli S.C."/>
            <person name="Kolisko M."/>
            <person name="Husnik F."/>
            <person name="Keeling P."/>
            <person name="Hampl V."/>
        </authorList>
    </citation>
    <scope>NUCLEOTIDE SEQUENCE [LARGE SCALE GENOMIC DNA]</scope>
    <source>
        <strain evidence="6">ST1C</strain>
    </source>
</reference>
<feature type="compositionally biased region" description="Low complexity" evidence="4">
    <location>
        <begin position="325"/>
        <end position="336"/>
    </location>
</feature>
<protein>
    <recommendedName>
        <fullName evidence="5">RRM domain-containing protein</fullName>
    </recommendedName>
</protein>
<feature type="non-terminal residue" evidence="6">
    <location>
        <position position="1"/>
    </location>
</feature>
<feature type="compositionally biased region" description="Basic residues" evidence="4">
    <location>
        <begin position="295"/>
        <end position="319"/>
    </location>
</feature>
<gene>
    <name evidence="6" type="ORF">EZS28_050339</name>
</gene>
<feature type="compositionally biased region" description="Low complexity" evidence="4">
    <location>
        <begin position="262"/>
        <end position="272"/>
    </location>
</feature>
<feature type="non-terminal residue" evidence="6">
    <location>
        <position position="352"/>
    </location>
</feature>
<dbReference type="SMART" id="SM00360">
    <property type="entry name" value="RRM"/>
    <property type="match status" value="3"/>
</dbReference>
<feature type="domain" description="RRM" evidence="5">
    <location>
        <begin position="99"/>
        <end position="170"/>
    </location>
</feature>
<evidence type="ECO:0000256" key="4">
    <source>
        <dbReference type="SAM" id="MobiDB-lite"/>
    </source>
</evidence>
<dbReference type="SUPFAM" id="SSF54928">
    <property type="entry name" value="RNA-binding domain, RBD"/>
    <property type="match status" value="2"/>
</dbReference>
<dbReference type="CDD" id="cd00590">
    <property type="entry name" value="RRM_SF"/>
    <property type="match status" value="3"/>
</dbReference>
<feature type="compositionally biased region" description="Pro residues" evidence="4">
    <location>
        <begin position="284"/>
        <end position="294"/>
    </location>
</feature>
<dbReference type="Pfam" id="PF00076">
    <property type="entry name" value="RRM_1"/>
    <property type="match status" value="3"/>
</dbReference>
<keyword evidence="1" id="KW-0677">Repeat</keyword>
<evidence type="ECO:0000259" key="5">
    <source>
        <dbReference type="PROSITE" id="PS50102"/>
    </source>
</evidence>
<evidence type="ECO:0000256" key="2">
    <source>
        <dbReference type="ARBA" id="ARBA00022884"/>
    </source>
</evidence>
<name>A0A5J4T6Z2_9EUKA</name>
<feature type="region of interest" description="Disordered" evidence="4">
    <location>
        <begin position="262"/>
        <end position="336"/>
    </location>
</feature>
<dbReference type="AlphaFoldDB" id="A0A5J4T6Z2"/>
<evidence type="ECO:0000313" key="6">
    <source>
        <dbReference type="EMBL" id="KAA6354134.1"/>
    </source>
</evidence>
<dbReference type="Proteomes" id="UP000324800">
    <property type="component" value="Unassembled WGS sequence"/>
</dbReference>
<feature type="domain" description="RRM" evidence="5">
    <location>
        <begin position="173"/>
        <end position="256"/>
    </location>
</feature>
<feature type="domain" description="RRM" evidence="5">
    <location>
        <begin position="1"/>
        <end position="70"/>
    </location>
</feature>
<dbReference type="InterPro" id="IPR000504">
    <property type="entry name" value="RRM_dom"/>
</dbReference>
<dbReference type="EMBL" id="SNRW01036850">
    <property type="protein sequence ID" value="KAA6354134.1"/>
    <property type="molecule type" value="Genomic_DNA"/>
</dbReference>
<evidence type="ECO:0000256" key="3">
    <source>
        <dbReference type="PROSITE-ProRule" id="PRU00176"/>
    </source>
</evidence>
<organism evidence="6 7">
    <name type="scientific">Streblomastix strix</name>
    <dbReference type="NCBI Taxonomy" id="222440"/>
    <lineage>
        <taxon>Eukaryota</taxon>
        <taxon>Metamonada</taxon>
        <taxon>Preaxostyla</taxon>
        <taxon>Oxymonadida</taxon>
        <taxon>Streblomastigidae</taxon>
        <taxon>Streblomastix</taxon>
    </lineage>
</organism>
<sequence length="352" mass="40366">RSVTGNTIAWAFAAFSPIPNTVHVNHHYNPQRLGVAYIQFKYEEDALEAKQMMHSKEIKGQQIEIDYQQSDKIHQVIPDFGPRPPLQQNKLNQEDVNKKMLFISNIDKSLSSENLGLILKPFSITRVDIQDVIVSEDIYYCLIEFKTEKDAIYAYNHLNGKKIQKRKIKLHNIILRIGNLDEETDENDLYNFFKSKLPDIDIRIILRNNNNNLHKTSGYGYLNFDSVDDAQLVLGSLNHSKLKQNGHKFSLEWWQPSFPSSSAFQQPYSQQPTQNPQQIFPHVGPKPNPIPKPKPSTKPKPNTKPKSNTKPKPNPKPKPKPQPPSSSIQPQIHQIPIIQIQPIQPPIIPHVL</sequence>
<accession>A0A5J4T6Z2</accession>